<dbReference type="AlphaFoldDB" id="D1P8C9"/>
<accession>D1P8C9</accession>
<gene>
    <name evidence="1" type="ORF">PROVRUST_08510</name>
</gene>
<proteinExistence type="predicted"/>
<evidence type="ECO:0000313" key="2">
    <source>
        <dbReference type="Proteomes" id="UP000005512"/>
    </source>
</evidence>
<name>D1P8C9_9GAMM</name>
<feature type="non-terminal residue" evidence="1">
    <location>
        <position position="53"/>
    </location>
</feature>
<evidence type="ECO:0000313" key="1">
    <source>
        <dbReference type="EMBL" id="EFB70356.1"/>
    </source>
</evidence>
<dbReference type="eggNOG" id="COG3948">
    <property type="taxonomic scope" value="Bacteria"/>
</dbReference>
<dbReference type="STRING" id="500637.PROVRUST_08510"/>
<comment type="caution">
    <text evidence="1">The sequence shown here is derived from an EMBL/GenBank/DDBJ whole genome shotgun (WGS) entry which is preliminary data.</text>
</comment>
<reference evidence="1" key="1">
    <citation type="submission" date="2009-12" db="EMBL/GenBank/DDBJ databases">
        <authorList>
            <person name="Weinstock G."/>
            <person name="Sodergren E."/>
            <person name="Clifton S."/>
            <person name="Fulton L."/>
            <person name="Fulton B."/>
            <person name="Courtney L."/>
            <person name="Fronick C."/>
            <person name="Harrison M."/>
            <person name="Strong C."/>
            <person name="Farmer C."/>
            <person name="Delahaunty K."/>
            <person name="Markovic C."/>
            <person name="Hall O."/>
            <person name="Minx P."/>
            <person name="Tomlinson C."/>
            <person name="Mitreva M."/>
            <person name="Nelson J."/>
            <person name="Hou S."/>
            <person name="Wollam A."/>
            <person name="Pepin K.H."/>
            <person name="Johnson M."/>
            <person name="Bhonagiri V."/>
            <person name="Nash W.E."/>
            <person name="Warren W."/>
            <person name="Chinwalla A."/>
            <person name="Mardis E.R."/>
            <person name="Wilson R.K."/>
        </authorList>
    </citation>
    <scope>NUCLEOTIDE SEQUENCE [LARGE SCALE GENOMIC DNA]</scope>
    <source>
        <strain evidence="1">DSM 4541</strain>
    </source>
</reference>
<sequence length="53" mass="5414">SYAYHARSADGRVADASVISPSPACVTVTVLSREGNGVAPADLIEIVDVALND</sequence>
<feature type="non-terminal residue" evidence="1">
    <location>
        <position position="1"/>
    </location>
</feature>
<keyword evidence="2" id="KW-1185">Reference proteome</keyword>
<dbReference type="EMBL" id="ABXV02000112">
    <property type="protein sequence ID" value="EFB70356.1"/>
    <property type="molecule type" value="Genomic_DNA"/>
</dbReference>
<organism evidence="1 2">
    <name type="scientific">Providencia rustigianii DSM 4541</name>
    <dbReference type="NCBI Taxonomy" id="500637"/>
    <lineage>
        <taxon>Bacteria</taxon>
        <taxon>Pseudomonadati</taxon>
        <taxon>Pseudomonadota</taxon>
        <taxon>Gammaproteobacteria</taxon>
        <taxon>Enterobacterales</taxon>
        <taxon>Morganellaceae</taxon>
        <taxon>Providencia</taxon>
    </lineage>
</organism>
<dbReference type="Proteomes" id="UP000005512">
    <property type="component" value="Unassembled WGS sequence"/>
</dbReference>
<dbReference type="HOGENOM" id="CLU_3073434_0_0_6"/>
<protein>
    <submittedName>
        <fullName evidence="1">Uncharacterized protein</fullName>
    </submittedName>
</protein>